<dbReference type="Proteomes" id="UP000193431">
    <property type="component" value="Chromosome"/>
</dbReference>
<organism evidence="1 2">
    <name type="scientific">Nonlabens spongiae</name>
    <dbReference type="NCBI Taxonomy" id="331648"/>
    <lineage>
        <taxon>Bacteria</taxon>
        <taxon>Pseudomonadati</taxon>
        <taxon>Bacteroidota</taxon>
        <taxon>Flavobacteriia</taxon>
        <taxon>Flavobacteriales</taxon>
        <taxon>Flavobacteriaceae</taxon>
        <taxon>Nonlabens</taxon>
    </lineage>
</organism>
<evidence type="ECO:0000313" key="2">
    <source>
        <dbReference type="Proteomes" id="UP000193431"/>
    </source>
</evidence>
<gene>
    <name evidence="1" type="ORF">BST97_07750</name>
</gene>
<evidence type="ECO:0008006" key="3">
    <source>
        <dbReference type="Google" id="ProtNLM"/>
    </source>
</evidence>
<dbReference type="STRING" id="331648.BST97_07750"/>
<dbReference type="RefSeq" id="WP_085766700.1">
    <property type="nucleotide sequence ID" value="NZ_CP019344.1"/>
</dbReference>
<protein>
    <recommendedName>
        <fullName evidence="3">Carboxypeptidase-like regulatory domain-containing protein</fullName>
    </recommendedName>
</protein>
<keyword evidence="2" id="KW-1185">Reference proteome</keyword>
<dbReference type="SUPFAM" id="SSF49464">
    <property type="entry name" value="Carboxypeptidase regulatory domain-like"/>
    <property type="match status" value="1"/>
</dbReference>
<proteinExistence type="predicted"/>
<dbReference type="EMBL" id="CP019344">
    <property type="protein sequence ID" value="ARN77902.1"/>
    <property type="molecule type" value="Genomic_DNA"/>
</dbReference>
<name>A0A1W6MK07_9FLAO</name>
<dbReference type="OrthoDB" id="1223654at2"/>
<sequence>MVARTGNLVFNKPFTFLKNYAFAKAVLTTALFLLFSSIVYGQTTLTGKVVNAKDGVPISGVAVYLSGTSVGVVTGFEGGFEIDYPESVVAPIVFRMMGYEKLVIDSPLSADLSLIQLVEKPDELETIFIANDDWSRAKKEKYFKQFFLGRVPAAEECVIHNLQDVKLRFNPETNILSAWSDQTIHVTNKILGYDIACDIGEFEIVFQAIPLKVITQVDDQAIEIPTHRAISSYMEFSSYFSEMDNEDLSERKRKRNRKRLYKLSEMKFYRDLVNERLEKERYHLAFQHKAVEISEHVRVRKVGDVYEVSFREAEYILIGRKNSQSFFQLSESQKIILDEYGNCLTPRGIRFGGFIGKLNLSGMLPLDYEPE</sequence>
<accession>A0A1W6MK07</accession>
<dbReference type="Pfam" id="PF13715">
    <property type="entry name" value="CarbopepD_reg_2"/>
    <property type="match status" value="1"/>
</dbReference>
<reference evidence="1 2" key="1">
    <citation type="submission" date="2016-11" db="EMBL/GenBank/DDBJ databases">
        <title>Trade-off between light-utilization and light-protection in marine flavobacteria.</title>
        <authorList>
            <person name="Kumagai Y."/>
        </authorList>
    </citation>
    <scope>NUCLEOTIDE SEQUENCE [LARGE SCALE GENOMIC DNA]</scope>
    <source>
        <strain evidence="1 2">JCM 13191</strain>
    </source>
</reference>
<evidence type="ECO:0000313" key="1">
    <source>
        <dbReference type="EMBL" id="ARN77902.1"/>
    </source>
</evidence>
<dbReference type="AlphaFoldDB" id="A0A1W6MK07"/>
<dbReference type="InterPro" id="IPR008969">
    <property type="entry name" value="CarboxyPept-like_regulatory"/>
</dbReference>